<dbReference type="PANTHER" id="PTHR35547">
    <property type="entry name" value="OS06G0249350 PROTEIN-RELATED"/>
    <property type="match status" value="1"/>
</dbReference>
<evidence type="ECO:0000313" key="2">
    <source>
        <dbReference type="EnsemblPlants" id="ONIVA01G37660.1"/>
    </source>
</evidence>
<sequence>MAVAKRFVLPLMMVVLLLSAVSGSARPMGGDKWVGMATSGDHPLIQFLQNLYLQQLAQPEMYGLFALTNLASTGIDGLGSDGKAAMHVHRNVYINCIDGQKYLTYGTPESQADCIITLFFPSLFCELRRLSLRMCIKRTGRLTST</sequence>
<dbReference type="Proteomes" id="UP000006591">
    <property type="component" value="Chromosome 1"/>
</dbReference>
<feature type="chain" id="PRO_5002359520" evidence="1">
    <location>
        <begin position="26"/>
        <end position="145"/>
    </location>
</feature>
<proteinExistence type="predicted"/>
<name>A0A0E0FU24_ORYNI</name>
<evidence type="ECO:0000256" key="1">
    <source>
        <dbReference type="SAM" id="SignalP"/>
    </source>
</evidence>
<feature type="signal peptide" evidence="1">
    <location>
        <begin position="1"/>
        <end position="25"/>
    </location>
</feature>
<dbReference type="HOGENOM" id="CLU_1984981_0_0_1"/>
<protein>
    <submittedName>
        <fullName evidence="2">Uncharacterized protein</fullName>
    </submittedName>
</protein>
<dbReference type="PANTHER" id="PTHR35547:SF2">
    <property type="entry name" value="OS06G0249350 PROTEIN"/>
    <property type="match status" value="1"/>
</dbReference>
<dbReference type="EnsemblPlants" id="ONIVA01G37660.1">
    <property type="protein sequence ID" value="ONIVA01G37660.1"/>
    <property type="gene ID" value="ONIVA01G37660"/>
</dbReference>
<evidence type="ECO:0000313" key="3">
    <source>
        <dbReference type="Proteomes" id="UP000006591"/>
    </source>
</evidence>
<dbReference type="AlphaFoldDB" id="A0A0E0FU24"/>
<keyword evidence="1" id="KW-0732">Signal</keyword>
<reference evidence="2" key="1">
    <citation type="submission" date="2015-04" db="UniProtKB">
        <authorList>
            <consortium name="EnsemblPlants"/>
        </authorList>
    </citation>
    <scope>IDENTIFICATION</scope>
    <source>
        <strain evidence="2">SL10</strain>
    </source>
</reference>
<dbReference type="Gramene" id="ONIVA01G37660.1">
    <property type="protein sequence ID" value="ONIVA01G37660.1"/>
    <property type="gene ID" value="ONIVA01G37660"/>
</dbReference>
<keyword evidence="3" id="KW-1185">Reference proteome</keyword>
<dbReference type="OMA" id="MVTSGDH"/>
<organism evidence="2">
    <name type="scientific">Oryza nivara</name>
    <name type="common">Indian wild rice</name>
    <name type="synonym">Oryza sativa f. spontanea</name>
    <dbReference type="NCBI Taxonomy" id="4536"/>
    <lineage>
        <taxon>Eukaryota</taxon>
        <taxon>Viridiplantae</taxon>
        <taxon>Streptophyta</taxon>
        <taxon>Embryophyta</taxon>
        <taxon>Tracheophyta</taxon>
        <taxon>Spermatophyta</taxon>
        <taxon>Magnoliopsida</taxon>
        <taxon>Liliopsida</taxon>
        <taxon>Poales</taxon>
        <taxon>Poaceae</taxon>
        <taxon>BOP clade</taxon>
        <taxon>Oryzoideae</taxon>
        <taxon>Oryzeae</taxon>
        <taxon>Oryzinae</taxon>
        <taxon>Oryza</taxon>
    </lineage>
</organism>
<reference evidence="2" key="2">
    <citation type="submission" date="2018-04" db="EMBL/GenBank/DDBJ databases">
        <title>OnivRS2 (Oryza nivara Reference Sequence Version 2).</title>
        <authorList>
            <person name="Zhang J."/>
            <person name="Kudrna D."/>
            <person name="Lee S."/>
            <person name="Talag J."/>
            <person name="Rajasekar S."/>
            <person name="Welchert J."/>
            <person name="Hsing Y.-I."/>
            <person name="Wing R.A."/>
        </authorList>
    </citation>
    <scope>NUCLEOTIDE SEQUENCE [LARGE SCALE GENOMIC DNA]</scope>
</reference>
<accession>A0A0E0FU24</accession>